<dbReference type="Gene3D" id="3.90.180.10">
    <property type="entry name" value="Medium-chain alcohol dehydrogenases, catalytic domain"/>
    <property type="match status" value="1"/>
</dbReference>
<keyword evidence="1" id="KW-0521">NADP</keyword>
<dbReference type="InterPro" id="IPR011032">
    <property type="entry name" value="GroES-like_sf"/>
</dbReference>
<dbReference type="InterPro" id="IPR013149">
    <property type="entry name" value="ADH-like_C"/>
</dbReference>
<keyword evidence="5" id="KW-1185">Reference proteome</keyword>
<dbReference type="InterPro" id="IPR014189">
    <property type="entry name" value="Quinone_OxRdtase_PIG3"/>
</dbReference>
<dbReference type="Proteomes" id="UP000582837">
    <property type="component" value="Unassembled WGS sequence"/>
</dbReference>
<name>A0A841GXY0_9BACT</name>
<organism evidence="4 5">
    <name type="scientific">Longimicrobium terrae</name>
    <dbReference type="NCBI Taxonomy" id="1639882"/>
    <lineage>
        <taxon>Bacteria</taxon>
        <taxon>Pseudomonadati</taxon>
        <taxon>Gemmatimonadota</taxon>
        <taxon>Longimicrobiia</taxon>
        <taxon>Longimicrobiales</taxon>
        <taxon>Longimicrobiaceae</taxon>
        <taxon>Longimicrobium</taxon>
    </lineage>
</organism>
<dbReference type="EMBL" id="JACHIA010000005">
    <property type="protein sequence ID" value="MBB6070598.1"/>
    <property type="molecule type" value="Genomic_DNA"/>
</dbReference>
<dbReference type="PANTHER" id="PTHR48106:SF18">
    <property type="entry name" value="QUINONE OXIDOREDUCTASE PIG3"/>
    <property type="match status" value="1"/>
</dbReference>
<dbReference type="Gene3D" id="3.40.50.720">
    <property type="entry name" value="NAD(P)-binding Rossmann-like Domain"/>
    <property type="match status" value="1"/>
</dbReference>
<protein>
    <submittedName>
        <fullName evidence="4">Putative PIG3 family NAD(P)H quinone oxidoreductase</fullName>
    </submittedName>
</protein>
<accession>A0A841GXY0</accession>
<dbReference type="Pfam" id="PF08240">
    <property type="entry name" value="ADH_N"/>
    <property type="match status" value="1"/>
</dbReference>
<evidence type="ECO:0000256" key="2">
    <source>
        <dbReference type="ARBA" id="ARBA00023002"/>
    </source>
</evidence>
<dbReference type="SUPFAM" id="SSF51735">
    <property type="entry name" value="NAD(P)-binding Rossmann-fold domains"/>
    <property type="match status" value="1"/>
</dbReference>
<keyword evidence="2" id="KW-0560">Oxidoreductase</keyword>
<dbReference type="RefSeq" id="WP_170034429.1">
    <property type="nucleotide sequence ID" value="NZ_JABDTL010000001.1"/>
</dbReference>
<dbReference type="SUPFAM" id="SSF50129">
    <property type="entry name" value="GroES-like"/>
    <property type="match status" value="1"/>
</dbReference>
<dbReference type="Pfam" id="PF00107">
    <property type="entry name" value="ADH_zinc_N"/>
    <property type="match status" value="1"/>
</dbReference>
<dbReference type="GO" id="GO:0016651">
    <property type="term" value="F:oxidoreductase activity, acting on NAD(P)H"/>
    <property type="evidence" value="ECO:0007669"/>
    <property type="project" value="TreeGrafter"/>
</dbReference>
<reference evidence="4 5" key="1">
    <citation type="submission" date="2020-08" db="EMBL/GenBank/DDBJ databases">
        <title>Genomic Encyclopedia of Type Strains, Phase IV (KMG-IV): sequencing the most valuable type-strain genomes for metagenomic binning, comparative biology and taxonomic classification.</title>
        <authorList>
            <person name="Goeker M."/>
        </authorList>
    </citation>
    <scope>NUCLEOTIDE SEQUENCE [LARGE SCALE GENOMIC DNA]</scope>
    <source>
        <strain evidence="4 5">DSM 29007</strain>
    </source>
</reference>
<evidence type="ECO:0000313" key="4">
    <source>
        <dbReference type="EMBL" id="MBB6070598.1"/>
    </source>
</evidence>
<sequence length="326" mass="34451">MKALVITKPGGPEVLELLDRPVPQPGPGEIRVRVHASALNRADLLQRRGSYPAPPGAPADIPGLEYAGEVDAVGEGAGLWAVGNRVMGIVGGGGHAEYVVVHEREGIRIPQNLSWEEAAAIPEAFLTSYDALFRQLDLTVGERLLVLAVGSGVGTAAVQLAGAAGATVIGTSRSASKLKRAKELGMEIGIDTTREDLAETVNQSTYGSGVHAVMDLVGGPLLEASLRVVALRGRVCVVGTTGGSKVEVDLGLLLRRRIHLFGTVLRSRPLEEKIALAREFSGAVLPLISSGRIRPVVDSTFPFSQVRKAHERMEGNDSFGKIVLTW</sequence>
<dbReference type="InterPro" id="IPR036291">
    <property type="entry name" value="NAD(P)-bd_dom_sf"/>
</dbReference>
<gene>
    <name evidence="4" type="ORF">HNQ61_002219</name>
</gene>
<dbReference type="AlphaFoldDB" id="A0A841GXY0"/>
<dbReference type="GO" id="GO:0070402">
    <property type="term" value="F:NADPH binding"/>
    <property type="evidence" value="ECO:0007669"/>
    <property type="project" value="TreeGrafter"/>
</dbReference>
<proteinExistence type="predicted"/>
<evidence type="ECO:0000256" key="1">
    <source>
        <dbReference type="ARBA" id="ARBA00022857"/>
    </source>
</evidence>
<dbReference type="NCBIfam" id="TIGR02824">
    <property type="entry name" value="quinone_pig3"/>
    <property type="match status" value="1"/>
</dbReference>
<comment type="caution">
    <text evidence="4">The sequence shown here is derived from an EMBL/GenBank/DDBJ whole genome shotgun (WGS) entry which is preliminary data.</text>
</comment>
<evidence type="ECO:0000313" key="5">
    <source>
        <dbReference type="Proteomes" id="UP000582837"/>
    </source>
</evidence>
<dbReference type="InterPro" id="IPR013154">
    <property type="entry name" value="ADH-like_N"/>
</dbReference>
<dbReference type="PANTHER" id="PTHR48106">
    <property type="entry name" value="QUINONE OXIDOREDUCTASE PIG3-RELATED"/>
    <property type="match status" value="1"/>
</dbReference>
<dbReference type="SMART" id="SM00829">
    <property type="entry name" value="PKS_ER"/>
    <property type="match status" value="1"/>
</dbReference>
<dbReference type="CDD" id="cd05276">
    <property type="entry name" value="p53_inducible_oxidoreductase"/>
    <property type="match status" value="1"/>
</dbReference>
<evidence type="ECO:0000259" key="3">
    <source>
        <dbReference type="SMART" id="SM00829"/>
    </source>
</evidence>
<dbReference type="InterPro" id="IPR020843">
    <property type="entry name" value="ER"/>
</dbReference>
<feature type="domain" description="Enoyl reductase (ER)" evidence="3">
    <location>
        <begin position="10"/>
        <end position="324"/>
    </location>
</feature>